<dbReference type="InterPro" id="IPR050416">
    <property type="entry name" value="FAD-linked_Oxidoreductase"/>
</dbReference>
<evidence type="ECO:0000256" key="3">
    <source>
        <dbReference type="ARBA" id="ARBA00022630"/>
    </source>
</evidence>
<dbReference type="OrthoDB" id="545125at2"/>
<evidence type="ECO:0000256" key="5">
    <source>
        <dbReference type="ARBA" id="ARBA00023002"/>
    </source>
</evidence>
<reference evidence="7 8" key="1">
    <citation type="submission" date="2014-02" db="EMBL/GenBank/DDBJ databases">
        <title>Whole genome shotgun sequence of Rhodococcus wratislaviensis NBRC 100605.</title>
        <authorList>
            <person name="Hosoyama A."/>
            <person name="Tsuchikane K."/>
            <person name="Yoshida I."/>
            <person name="Ohji S."/>
            <person name="Ichikawa N."/>
            <person name="Yamazoe A."/>
            <person name="Fujita N."/>
        </authorList>
    </citation>
    <scope>NUCLEOTIDE SEQUENCE [LARGE SCALE GENOMIC DNA]</scope>
    <source>
        <strain evidence="7 8">NBRC 100605</strain>
    </source>
</reference>
<dbReference type="InterPro" id="IPR016166">
    <property type="entry name" value="FAD-bd_PCMH"/>
</dbReference>
<dbReference type="GO" id="GO:0016491">
    <property type="term" value="F:oxidoreductase activity"/>
    <property type="evidence" value="ECO:0007669"/>
    <property type="project" value="UniProtKB-KW"/>
</dbReference>
<comment type="cofactor">
    <cofactor evidence="1">
        <name>FAD</name>
        <dbReference type="ChEBI" id="CHEBI:57692"/>
    </cofactor>
</comment>
<comment type="similarity">
    <text evidence="2">Belongs to the oxygen-dependent FAD-linked oxidoreductase family.</text>
</comment>
<comment type="caution">
    <text evidence="7">The sequence shown here is derived from an EMBL/GenBank/DDBJ whole genome shotgun (WGS) entry which is preliminary data.</text>
</comment>
<dbReference type="InterPro" id="IPR016169">
    <property type="entry name" value="FAD-bd_PCMH_sub2"/>
</dbReference>
<dbReference type="InterPro" id="IPR016167">
    <property type="entry name" value="FAD-bd_PCMH_sub1"/>
</dbReference>
<evidence type="ECO:0000313" key="8">
    <source>
        <dbReference type="Proteomes" id="UP000019491"/>
    </source>
</evidence>
<keyword evidence="5" id="KW-0560">Oxidoreductase</keyword>
<keyword evidence="8" id="KW-1185">Reference proteome</keyword>
<dbReference type="Pfam" id="PF08031">
    <property type="entry name" value="BBE"/>
    <property type="match status" value="1"/>
</dbReference>
<keyword evidence="3" id="KW-0285">Flavoprotein</keyword>
<dbReference type="Proteomes" id="UP000019491">
    <property type="component" value="Unassembled WGS sequence"/>
</dbReference>
<dbReference type="AlphaFoldDB" id="X0QYG8"/>
<dbReference type="PROSITE" id="PS51387">
    <property type="entry name" value="FAD_PCMH"/>
    <property type="match status" value="1"/>
</dbReference>
<dbReference type="RefSeq" id="WP_037228587.1">
    <property type="nucleotide sequence ID" value="NZ_BAWF01000009.1"/>
</dbReference>
<dbReference type="Gene3D" id="3.30.43.10">
    <property type="entry name" value="Uridine Diphospho-n-acetylenolpyruvylglucosamine Reductase, domain 2"/>
    <property type="match status" value="1"/>
</dbReference>
<dbReference type="Gene3D" id="3.40.462.20">
    <property type="match status" value="1"/>
</dbReference>
<keyword evidence="4" id="KW-0274">FAD</keyword>
<dbReference type="SUPFAM" id="SSF56176">
    <property type="entry name" value="FAD-binding/transporter-associated domain-like"/>
    <property type="match status" value="1"/>
</dbReference>
<proteinExistence type="inferred from homology"/>
<dbReference type="Gene3D" id="3.30.465.10">
    <property type="match status" value="1"/>
</dbReference>
<gene>
    <name evidence="7" type="ORF">RW1_009_00840</name>
</gene>
<organism evidence="7 8">
    <name type="scientific">Rhodococcus wratislaviensis NBRC 100605</name>
    <dbReference type="NCBI Taxonomy" id="1219028"/>
    <lineage>
        <taxon>Bacteria</taxon>
        <taxon>Bacillati</taxon>
        <taxon>Actinomycetota</taxon>
        <taxon>Actinomycetes</taxon>
        <taxon>Mycobacteriales</taxon>
        <taxon>Nocardiaceae</taxon>
        <taxon>Rhodococcus</taxon>
    </lineage>
</organism>
<evidence type="ECO:0000313" key="7">
    <source>
        <dbReference type="EMBL" id="GAF43660.1"/>
    </source>
</evidence>
<protein>
    <submittedName>
        <fullName evidence="7">Putative oxidoreductase</fullName>
    </submittedName>
</protein>
<sequence length="459" mass="49485">MTTDLDLASQSITAESLPSTLVRNLRGQVLEPGTAEYERVCTLYNGMITKSPGVVIQCLGPADVAEVLRWADDNSVPFAVRAGGHNVAGNALNDGGLVLDVSSMKGAHVDPSGRTIRVQPGVNWGEFDRETQGFGLTTTGGNISSTGVAGLTLGGGIGWLMRKHGLACDSLIGADLITPGGHHVRADQDSNPELLWGLRGGGGNFGVVTAFDFELHEYTTPVTIGVATYPVDALGEVIGHYRQQTREADDDLIIAINLLTIPGQGPSVTLFSAWFGNPEEGAKVINSVVGFGHPTNVTQKQMAYRDFHCMFDKTFASGQRNYWKSGFFNELTEDLIGELAKHFAAVPSQRTVLAVEQMGGAITRIPESSAAFPHRASAFSFLATSMWQDPADDQKNVSWTRDLWSGIERYTTGVYSNFLSAGEAATQVVDSYGASFERLTTLKKQYDPKNLLRYNQNIS</sequence>
<feature type="domain" description="FAD-binding PCMH-type" evidence="6">
    <location>
        <begin position="47"/>
        <end position="218"/>
    </location>
</feature>
<dbReference type="PANTHER" id="PTHR42973:SF39">
    <property type="entry name" value="FAD-BINDING PCMH-TYPE DOMAIN-CONTAINING PROTEIN"/>
    <property type="match status" value="1"/>
</dbReference>
<evidence type="ECO:0000256" key="4">
    <source>
        <dbReference type="ARBA" id="ARBA00022827"/>
    </source>
</evidence>
<dbReference type="EMBL" id="BAWF01000009">
    <property type="protein sequence ID" value="GAF43660.1"/>
    <property type="molecule type" value="Genomic_DNA"/>
</dbReference>
<dbReference type="InterPro" id="IPR012951">
    <property type="entry name" value="BBE"/>
</dbReference>
<dbReference type="PANTHER" id="PTHR42973">
    <property type="entry name" value="BINDING OXIDOREDUCTASE, PUTATIVE (AFU_ORTHOLOGUE AFUA_1G17690)-RELATED"/>
    <property type="match status" value="1"/>
</dbReference>
<dbReference type="Pfam" id="PF01565">
    <property type="entry name" value="FAD_binding_4"/>
    <property type="match status" value="1"/>
</dbReference>
<name>X0QYG8_RHOWR</name>
<evidence type="ECO:0000259" key="6">
    <source>
        <dbReference type="PROSITE" id="PS51387"/>
    </source>
</evidence>
<dbReference type="InterPro" id="IPR036318">
    <property type="entry name" value="FAD-bd_PCMH-like_sf"/>
</dbReference>
<dbReference type="InterPro" id="IPR006094">
    <property type="entry name" value="Oxid_FAD_bind_N"/>
</dbReference>
<evidence type="ECO:0000256" key="1">
    <source>
        <dbReference type="ARBA" id="ARBA00001974"/>
    </source>
</evidence>
<dbReference type="GO" id="GO:0071949">
    <property type="term" value="F:FAD binding"/>
    <property type="evidence" value="ECO:0007669"/>
    <property type="project" value="InterPro"/>
</dbReference>
<accession>X0QYG8</accession>
<evidence type="ECO:0000256" key="2">
    <source>
        <dbReference type="ARBA" id="ARBA00005466"/>
    </source>
</evidence>